<evidence type="ECO:0000256" key="1">
    <source>
        <dbReference type="ARBA" id="ARBA00005564"/>
    </source>
</evidence>
<evidence type="ECO:0000313" key="4">
    <source>
        <dbReference type="Proteomes" id="UP000187464"/>
    </source>
</evidence>
<comment type="similarity">
    <text evidence="1">Belongs to the cycloisomerase 2 family.</text>
</comment>
<keyword evidence="2" id="KW-0119">Carbohydrate metabolism</keyword>
<gene>
    <name evidence="3" type="ORF">PSM36_2049</name>
</gene>
<keyword evidence="2" id="KW-0313">Glucose metabolism</keyword>
<dbReference type="InterPro" id="IPR019405">
    <property type="entry name" value="Lactonase_7-beta_prop"/>
</dbReference>
<protein>
    <submittedName>
        <fullName evidence="3">Lactonase</fullName>
        <ecNumber evidence="3">3.1.1.31</ecNumber>
    </submittedName>
</protein>
<keyword evidence="3" id="KW-0378">Hydrolase</keyword>
<name>A0A1R3SX60_9BACT</name>
<evidence type="ECO:0000313" key="3">
    <source>
        <dbReference type="EMBL" id="SCD20856.1"/>
    </source>
</evidence>
<dbReference type="FunFam" id="2.130.10.10:FF:000306">
    <property type="entry name" value="3-carboxymuconate cyclase"/>
    <property type="match status" value="1"/>
</dbReference>
<evidence type="ECO:0000256" key="2">
    <source>
        <dbReference type="ARBA" id="ARBA00022526"/>
    </source>
</evidence>
<proteinExistence type="inferred from homology"/>
<dbReference type="STRING" id="1642647.PSM36_2049"/>
<dbReference type="PANTHER" id="PTHR30344">
    <property type="entry name" value="6-PHOSPHOGLUCONOLACTONASE-RELATED"/>
    <property type="match status" value="1"/>
</dbReference>
<dbReference type="InterPro" id="IPR011048">
    <property type="entry name" value="Haem_d1_sf"/>
</dbReference>
<dbReference type="GO" id="GO:0006006">
    <property type="term" value="P:glucose metabolic process"/>
    <property type="evidence" value="ECO:0007669"/>
    <property type="project" value="UniProtKB-KW"/>
</dbReference>
<sequence length="394" mass="42747">MAVMTAALLVSCTGNRSGKTGDRNASEETLPAIETMGGDLFLLAGTYTSKEGSKGIYLYRFNIDTGNSDSISMVEVDNPSYLTLSPDERFIYTVSENNESGSAVHAFSLDKRSGKMELLNSHPVNSSGPCYITIDSKGRNVHTANYGGGTITSFQVKEDGTLTPAVSMIAFKGSGPDPIRQERPHLHSVRYSPDGQYLFAADLGSDRLYRLSVNDTPFEGQPGLLENSLKEFVTPAGTGPRHFDFHPDGGRYFYLLGELSGEVIVFDYAFGELTQKQIIAADSTGARGSADIHVSPDGRFLYASNRLQADGIAIFSIDPDEGTLTKTGYQLTAKHPRNFVITPNGKFLLVAGRDDNKIQVFRIDTETGLLTNTHQDIPVSKPVCLKFAGTARND</sequence>
<reference evidence="4" key="1">
    <citation type="submission" date="2016-08" db="EMBL/GenBank/DDBJ databases">
        <authorList>
            <person name="Wibberg D."/>
        </authorList>
    </citation>
    <scope>NUCLEOTIDE SEQUENCE [LARGE SCALE GENOMIC DNA]</scope>
</reference>
<dbReference type="SUPFAM" id="SSF51004">
    <property type="entry name" value="C-terminal (heme d1) domain of cytochrome cd1-nitrite reductase"/>
    <property type="match status" value="1"/>
</dbReference>
<dbReference type="PANTHER" id="PTHR30344:SF1">
    <property type="entry name" value="6-PHOSPHOGLUCONOLACTONASE"/>
    <property type="match status" value="1"/>
</dbReference>
<dbReference type="EMBL" id="LT605205">
    <property type="protein sequence ID" value="SCD20856.1"/>
    <property type="molecule type" value="Genomic_DNA"/>
</dbReference>
<dbReference type="Pfam" id="PF10282">
    <property type="entry name" value="Lactonase"/>
    <property type="match status" value="1"/>
</dbReference>
<dbReference type="EC" id="3.1.1.31" evidence="3"/>
<organism evidence="3 4">
    <name type="scientific">Proteiniphilum saccharofermentans</name>
    <dbReference type="NCBI Taxonomy" id="1642647"/>
    <lineage>
        <taxon>Bacteria</taxon>
        <taxon>Pseudomonadati</taxon>
        <taxon>Bacteroidota</taxon>
        <taxon>Bacteroidia</taxon>
        <taxon>Bacteroidales</taxon>
        <taxon>Dysgonomonadaceae</taxon>
        <taxon>Proteiniphilum</taxon>
    </lineage>
</organism>
<dbReference type="Proteomes" id="UP000187464">
    <property type="component" value="Chromosome I"/>
</dbReference>
<dbReference type="KEGG" id="psac:PSM36_2049"/>
<accession>A0A1R3SX60</accession>
<dbReference type="InterPro" id="IPR015943">
    <property type="entry name" value="WD40/YVTN_repeat-like_dom_sf"/>
</dbReference>
<dbReference type="AlphaFoldDB" id="A0A1R3SX60"/>
<keyword evidence="4" id="KW-1185">Reference proteome</keyword>
<dbReference type="GO" id="GO:0005829">
    <property type="term" value="C:cytosol"/>
    <property type="evidence" value="ECO:0007669"/>
    <property type="project" value="TreeGrafter"/>
</dbReference>
<dbReference type="Gene3D" id="2.130.10.10">
    <property type="entry name" value="YVTN repeat-like/Quinoprotein amine dehydrogenase"/>
    <property type="match status" value="1"/>
</dbReference>
<dbReference type="GO" id="GO:0017057">
    <property type="term" value="F:6-phosphogluconolactonase activity"/>
    <property type="evidence" value="ECO:0007669"/>
    <property type="project" value="UniProtKB-EC"/>
</dbReference>
<dbReference type="InterPro" id="IPR050282">
    <property type="entry name" value="Cycloisomerase_2"/>
</dbReference>